<keyword evidence="2" id="KW-1185">Reference proteome</keyword>
<evidence type="ECO:0000313" key="1">
    <source>
        <dbReference type="EMBL" id="KAH7958609.1"/>
    </source>
</evidence>
<accession>A0ACB8D2A9</accession>
<name>A0ACB8D2A9_DERSI</name>
<gene>
    <name evidence="1" type="ORF">HPB49_003214</name>
</gene>
<dbReference type="Proteomes" id="UP000821865">
    <property type="component" value="Chromosome 3"/>
</dbReference>
<dbReference type="EMBL" id="CM023472">
    <property type="protein sequence ID" value="KAH7958609.1"/>
    <property type="molecule type" value="Genomic_DNA"/>
</dbReference>
<protein>
    <submittedName>
        <fullName evidence="1">Uncharacterized protein</fullName>
    </submittedName>
</protein>
<proteinExistence type="predicted"/>
<organism evidence="1 2">
    <name type="scientific">Dermacentor silvarum</name>
    <name type="common">Tick</name>
    <dbReference type="NCBI Taxonomy" id="543639"/>
    <lineage>
        <taxon>Eukaryota</taxon>
        <taxon>Metazoa</taxon>
        <taxon>Ecdysozoa</taxon>
        <taxon>Arthropoda</taxon>
        <taxon>Chelicerata</taxon>
        <taxon>Arachnida</taxon>
        <taxon>Acari</taxon>
        <taxon>Parasitiformes</taxon>
        <taxon>Ixodida</taxon>
        <taxon>Ixodoidea</taxon>
        <taxon>Ixodidae</taxon>
        <taxon>Rhipicephalinae</taxon>
        <taxon>Dermacentor</taxon>
    </lineage>
</organism>
<sequence>MDHRADVCTMPYKPRSVACGTSNTLPEHECTPKCIHCGGDHSATDPRCPSRQQRPFNKSYVLQERLKRKKLCPPPGSAYSQPRTTAGSLGNPDQPTKPPENSIEQPPTSGRSSTHGPPGNDLQVDRGRPDNPSKERAAGSGHPKYHGQQKGAHKKEQTVSWAEQFPPLPPLHSFPTLSRKHQRDNPLRNPCQSTHSLAFTTLHLRSAQTTAHERR</sequence>
<comment type="caution">
    <text evidence="1">The sequence shown here is derived from an EMBL/GenBank/DDBJ whole genome shotgun (WGS) entry which is preliminary data.</text>
</comment>
<evidence type="ECO:0000313" key="2">
    <source>
        <dbReference type="Proteomes" id="UP000821865"/>
    </source>
</evidence>
<reference evidence="1" key="1">
    <citation type="submission" date="2020-05" db="EMBL/GenBank/DDBJ databases">
        <title>Large-scale comparative analyses of tick genomes elucidate their genetic diversity and vector capacities.</title>
        <authorList>
            <person name="Jia N."/>
            <person name="Wang J."/>
            <person name="Shi W."/>
            <person name="Du L."/>
            <person name="Sun Y."/>
            <person name="Zhan W."/>
            <person name="Jiang J."/>
            <person name="Wang Q."/>
            <person name="Zhang B."/>
            <person name="Ji P."/>
            <person name="Sakyi L.B."/>
            <person name="Cui X."/>
            <person name="Yuan T."/>
            <person name="Jiang B."/>
            <person name="Yang W."/>
            <person name="Lam T.T.-Y."/>
            <person name="Chang Q."/>
            <person name="Ding S."/>
            <person name="Wang X."/>
            <person name="Zhu J."/>
            <person name="Ruan X."/>
            <person name="Zhao L."/>
            <person name="Wei J."/>
            <person name="Que T."/>
            <person name="Du C."/>
            <person name="Cheng J."/>
            <person name="Dai P."/>
            <person name="Han X."/>
            <person name="Huang E."/>
            <person name="Gao Y."/>
            <person name="Liu J."/>
            <person name="Shao H."/>
            <person name="Ye R."/>
            <person name="Li L."/>
            <person name="Wei W."/>
            <person name="Wang X."/>
            <person name="Wang C."/>
            <person name="Yang T."/>
            <person name="Huo Q."/>
            <person name="Li W."/>
            <person name="Guo W."/>
            <person name="Chen H."/>
            <person name="Zhou L."/>
            <person name="Ni X."/>
            <person name="Tian J."/>
            <person name="Zhou Y."/>
            <person name="Sheng Y."/>
            <person name="Liu T."/>
            <person name="Pan Y."/>
            <person name="Xia L."/>
            <person name="Li J."/>
            <person name="Zhao F."/>
            <person name="Cao W."/>
        </authorList>
    </citation>
    <scope>NUCLEOTIDE SEQUENCE</scope>
    <source>
        <strain evidence="1">Dsil-2018</strain>
    </source>
</reference>